<name>A0A7J4IVV8_9ARCH</name>
<keyword evidence="2" id="KW-0812">Transmembrane</keyword>
<evidence type="ECO:0000256" key="2">
    <source>
        <dbReference type="SAM" id="Phobius"/>
    </source>
</evidence>
<evidence type="ECO:0000256" key="1">
    <source>
        <dbReference type="SAM" id="MobiDB-lite"/>
    </source>
</evidence>
<evidence type="ECO:0000313" key="4">
    <source>
        <dbReference type="EMBL" id="HIH08489.1"/>
    </source>
</evidence>
<dbReference type="Proteomes" id="UP000577419">
    <property type="component" value="Unassembled WGS sequence"/>
</dbReference>
<proteinExistence type="predicted"/>
<dbReference type="SUPFAM" id="SSF49464">
    <property type="entry name" value="Carboxypeptidase regulatory domain-like"/>
    <property type="match status" value="1"/>
</dbReference>
<keyword evidence="2" id="KW-1133">Transmembrane helix</keyword>
<feature type="domain" description="DUF7343" evidence="3">
    <location>
        <begin position="199"/>
        <end position="256"/>
    </location>
</feature>
<comment type="caution">
    <text evidence="4">The sequence shown here is derived from an EMBL/GenBank/DDBJ whole genome shotgun (WGS) entry which is preliminary data.</text>
</comment>
<sequence>MKSGALLLLLFLFADQAFAATISGTAFEWYTLEPLQNIIVEINTTPKQTDVAIEGTYSFSISTPGNYTLTAQFFENNKLKYEAIETITLESGDGNFVVDLIMLPALGEDEFLFEDFNELGLDFDGTQTPNDSGFLKAITAGLALVLIALALFFAGARIRRKKITETKTVKESEMAVGSDSEKPISGRQPGKEAGDALSSEATEALEVLKRYGGRLTQLELREKLPYGEAKASLVVAELEHAGKVKKFKKGRGNIIIVK</sequence>
<dbReference type="AlphaFoldDB" id="A0A7J4IVV8"/>
<dbReference type="Gene3D" id="2.60.40.1120">
    <property type="entry name" value="Carboxypeptidase-like, regulatory domain"/>
    <property type="match status" value="1"/>
</dbReference>
<dbReference type="EMBL" id="DUFG01000018">
    <property type="protein sequence ID" value="HIH08489.1"/>
    <property type="molecule type" value="Genomic_DNA"/>
</dbReference>
<feature type="region of interest" description="Disordered" evidence="1">
    <location>
        <begin position="173"/>
        <end position="196"/>
    </location>
</feature>
<accession>A0A7J4IVV8</accession>
<protein>
    <recommendedName>
        <fullName evidence="3">DUF7343 domain-containing protein</fullName>
    </recommendedName>
</protein>
<evidence type="ECO:0000259" key="3">
    <source>
        <dbReference type="Pfam" id="PF24034"/>
    </source>
</evidence>
<feature type="transmembrane region" description="Helical" evidence="2">
    <location>
        <begin position="134"/>
        <end position="154"/>
    </location>
</feature>
<feature type="compositionally biased region" description="Basic and acidic residues" evidence="1">
    <location>
        <begin position="173"/>
        <end position="194"/>
    </location>
</feature>
<gene>
    <name evidence="4" type="ORF">HA237_03910</name>
</gene>
<evidence type="ECO:0000313" key="5">
    <source>
        <dbReference type="Proteomes" id="UP000577419"/>
    </source>
</evidence>
<dbReference type="InterPro" id="IPR008969">
    <property type="entry name" value="CarboxyPept-like_regulatory"/>
</dbReference>
<organism evidence="4 5">
    <name type="scientific">Candidatus Iainarchaeum sp</name>
    <dbReference type="NCBI Taxonomy" id="3101447"/>
    <lineage>
        <taxon>Archaea</taxon>
        <taxon>Candidatus Iainarchaeota</taxon>
        <taxon>Candidatus Iainarchaeia</taxon>
        <taxon>Candidatus Iainarchaeales</taxon>
        <taxon>Candidatus Iainarchaeaceae</taxon>
        <taxon>Candidatus Iainarchaeum</taxon>
    </lineage>
</organism>
<dbReference type="Pfam" id="PF24034">
    <property type="entry name" value="DUF7343"/>
    <property type="match status" value="1"/>
</dbReference>
<dbReference type="InterPro" id="IPR055767">
    <property type="entry name" value="DUF7343"/>
</dbReference>
<reference evidence="5" key="1">
    <citation type="journal article" date="2020" name="bioRxiv">
        <title>A rank-normalized archaeal taxonomy based on genome phylogeny resolves widespread incomplete and uneven classifications.</title>
        <authorList>
            <person name="Rinke C."/>
            <person name="Chuvochina M."/>
            <person name="Mussig A.J."/>
            <person name="Chaumeil P.-A."/>
            <person name="Waite D.W."/>
            <person name="Whitman W.B."/>
            <person name="Parks D.H."/>
            <person name="Hugenholtz P."/>
        </authorList>
    </citation>
    <scope>NUCLEOTIDE SEQUENCE [LARGE SCALE GENOMIC DNA]</scope>
</reference>
<keyword evidence="2" id="KW-0472">Membrane</keyword>